<dbReference type="SUPFAM" id="SSF54171">
    <property type="entry name" value="DNA-binding domain"/>
    <property type="match status" value="1"/>
</dbReference>
<evidence type="ECO:0000256" key="7">
    <source>
        <dbReference type="ARBA" id="ARBA00024343"/>
    </source>
</evidence>
<name>A0A8T2Q5B9_CERRI</name>
<evidence type="ECO:0000256" key="5">
    <source>
        <dbReference type="ARBA" id="ARBA00023163"/>
    </source>
</evidence>
<feature type="region of interest" description="Disordered" evidence="8">
    <location>
        <begin position="1"/>
        <end position="20"/>
    </location>
</feature>
<dbReference type="PANTHER" id="PTHR31985:SF292">
    <property type="entry name" value="AP2_ERF DOMAIN-CONTAINING PROTEIN"/>
    <property type="match status" value="1"/>
</dbReference>
<proteinExistence type="inferred from homology"/>
<dbReference type="Proteomes" id="UP000825935">
    <property type="component" value="Chromosome 38"/>
</dbReference>
<dbReference type="FunFam" id="3.30.730.10:FF:000001">
    <property type="entry name" value="Ethylene-responsive transcription factor 2"/>
    <property type="match status" value="1"/>
</dbReference>
<keyword evidence="6" id="KW-0539">Nucleus</keyword>
<keyword evidence="4" id="KW-0010">Activator</keyword>
<organism evidence="10 11">
    <name type="scientific">Ceratopteris richardii</name>
    <name type="common">Triangle waterfern</name>
    <dbReference type="NCBI Taxonomy" id="49495"/>
    <lineage>
        <taxon>Eukaryota</taxon>
        <taxon>Viridiplantae</taxon>
        <taxon>Streptophyta</taxon>
        <taxon>Embryophyta</taxon>
        <taxon>Tracheophyta</taxon>
        <taxon>Polypodiopsida</taxon>
        <taxon>Polypodiidae</taxon>
        <taxon>Polypodiales</taxon>
        <taxon>Pteridineae</taxon>
        <taxon>Pteridaceae</taxon>
        <taxon>Parkerioideae</taxon>
        <taxon>Ceratopteris</taxon>
    </lineage>
</organism>
<feature type="domain" description="AP2/ERF" evidence="9">
    <location>
        <begin position="26"/>
        <end position="83"/>
    </location>
</feature>
<dbReference type="InterPro" id="IPR051032">
    <property type="entry name" value="AP2/ERF_TF_ERF_subfamily"/>
</dbReference>
<sequence length="265" mass="28795">MGNLDPPSPNGSVAQSDVEKVEGTVNYHGVRKRSWGKWVSEIREPKKKTRIWLGSYPKAEMAARAYDVAARCLKGKAAVLNFPELVDVLPRPNSPAPRDIQAAAAQAAATCPSVKLGIRNLSDSMTESPGDSSITTSSNTNDSQDINGDDSPHGLNEQQDSEITAGIKSRIRSAWDCAHLTQTQVLPSHSCASMAIHELGDPCVCCMLDVCYMQSFVDLPFDYRQCFLTADANAEQRGYNLSSSVRDGAPGSDVLDELLLWDYSQ</sequence>
<comment type="subcellular location">
    <subcellularLocation>
        <location evidence="1">Nucleus</location>
    </subcellularLocation>
</comment>
<dbReference type="GO" id="GO:0005634">
    <property type="term" value="C:nucleus"/>
    <property type="evidence" value="ECO:0007669"/>
    <property type="project" value="UniProtKB-SubCell"/>
</dbReference>
<dbReference type="GO" id="GO:0003677">
    <property type="term" value="F:DNA binding"/>
    <property type="evidence" value="ECO:0007669"/>
    <property type="project" value="UniProtKB-KW"/>
</dbReference>
<gene>
    <name evidence="10" type="ORF">KP509_38G045600</name>
</gene>
<accession>A0A8T2Q5B9</accession>
<dbReference type="Pfam" id="PF00847">
    <property type="entry name" value="AP2"/>
    <property type="match status" value="1"/>
</dbReference>
<dbReference type="SMART" id="SM00380">
    <property type="entry name" value="AP2"/>
    <property type="match status" value="1"/>
</dbReference>
<dbReference type="GO" id="GO:0003700">
    <property type="term" value="F:DNA-binding transcription factor activity"/>
    <property type="evidence" value="ECO:0007669"/>
    <property type="project" value="InterPro"/>
</dbReference>
<dbReference type="InterPro" id="IPR036955">
    <property type="entry name" value="AP2/ERF_dom_sf"/>
</dbReference>
<evidence type="ECO:0000313" key="10">
    <source>
        <dbReference type="EMBL" id="KAH7278541.1"/>
    </source>
</evidence>
<evidence type="ECO:0000259" key="9">
    <source>
        <dbReference type="PROSITE" id="PS51032"/>
    </source>
</evidence>
<comment type="similarity">
    <text evidence="7">Belongs to the AP2/ERF transcription factor family. ERF subfamily.</text>
</comment>
<dbReference type="CDD" id="cd00018">
    <property type="entry name" value="AP2"/>
    <property type="match status" value="1"/>
</dbReference>
<reference evidence="10" key="1">
    <citation type="submission" date="2021-08" db="EMBL/GenBank/DDBJ databases">
        <title>WGS assembly of Ceratopteris richardii.</title>
        <authorList>
            <person name="Marchant D.B."/>
            <person name="Chen G."/>
            <person name="Jenkins J."/>
            <person name="Shu S."/>
            <person name="Leebens-Mack J."/>
            <person name="Grimwood J."/>
            <person name="Schmutz J."/>
            <person name="Soltis P."/>
            <person name="Soltis D."/>
            <person name="Chen Z.-H."/>
        </authorList>
    </citation>
    <scope>NUCLEOTIDE SEQUENCE</scope>
    <source>
        <strain evidence="10">Whitten #5841</strain>
        <tissue evidence="10">Leaf</tissue>
    </source>
</reference>
<dbReference type="PROSITE" id="PS51032">
    <property type="entry name" value="AP2_ERF"/>
    <property type="match status" value="1"/>
</dbReference>
<comment type="caution">
    <text evidence="10">The sequence shown here is derived from an EMBL/GenBank/DDBJ whole genome shotgun (WGS) entry which is preliminary data.</text>
</comment>
<keyword evidence="5" id="KW-0804">Transcription</keyword>
<evidence type="ECO:0000313" key="11">
    <source>
        <dbReference type="Proteomes" id="UP000825935"/>
    </source>
</evidence>
<dbReference type="InterPro" id="IPR001471">
    <property type="entry name" value="AP2/ERF_dom"/>
</dbReference>
<keyword evidence="11" id="KW-1185">Reference proteome</keyword>
<evidence type="ECO:0000256" key="8">
    <source>
        <dbReference type="SAM" id="MobiDB-lite"/>
    </source>
</evidence>
<dbReference type="PRINTS" id="PR00367">
    <property type="entry name" value="ETHRSPELEMNT"/>
</dbReference>
<dbReference type="PANTHER" id="PTHR31985">
    <property type="entry name" value="ETHYLENE-RESPONSIVE TRANSCRIPTION FACTOR ERF042-RELATED"/>
    <property type="match status" value="1"/>
</dbReference>
<protein>
    <recommendedName>
        <fullName evidence="9">AP2/ERF domain-containing protein</fullName>
    </recommendedName>
</protein>
<feature type="region of interest" description="Disordered" evidence="8">
    <location>
        <begin position="122"/>
        <end position="158"/>
    </location>
</feature>
<keyword evidence="3" id="KW-0238">DNA-binding</keyword>
<feature type="compositionally biased region" description="Low complexity" evidence="8">
    <location>
        <begin position="131"/>
        <end position="146"/>
    </location>
</feature>
<evidence type="ECO:0000256" key="2">
    <source>
        <dbReference type="ARBA" id="ARBA00023015"/>
    </source>
</evidence>
<dbReference type="AlphaFoldDB" id="A0A8T2Q5B9"/>
<dbReference type="EMBL" id="CM035443">
    <property type="protein sequence ID" value="KAH7278541.1"/>
    <property type="molecule type" value="Genomic_DNA"/>
</dbReference>
<evidence type="ECO:0000256" key="1">
    <source>
        <dbReference type="ARBA" id="ARBA00004123"/>
    </source>
</evidence>
<evidence type="ECO:0000256" key="6">
    <source>
        <dbReference type="ARBA" id="ARBA00023242"/>
    </source>
</evidence>
<dbReference type="Gene3D" id="3.30.730.10">
    <property type="entry name" value="AP2/ERF domain"/>
    <property type="match status" value="1"/>
</dbReference>
<evidence type="ECO:0000256" key="3">
    <source>
        <dbReference type="ARBA" id="ARBA00023125"/>
    </source>
</evidence>
<dbReference type="OrthoDB" id="1932364at2759"/>
<evidence type="ECO:0000256" key="4">
    <source>
        <dbReference type="ARBA" id="ARBA00023159"/>
    </source>
</evidence>
<keyword evidence="2" id="KW-0805">Transcription regulation</keyword>
<dbReference type="InterPro" id="IPR016177">
    <property type="entry name" value="DNA-bd_dom_sf"/>
</dbReference>